<dbReference type="SMART" id="SM01228">
    <property type="entry name" value="GIDA_assoc_3"/>
    <property type="match status" value="1"/>
</dbReference>
<proteinExistence type="inferred from homology"/>
<dbReference type="GO" id="GO:0005829">
    <property type="term" value="C:cytosol"/>
    <property type="evidence" value="ECO:0007669"/>
    <property type="project" value="TreeGrafter"/>
</dbReference>
<dbReference type="InterPro" id="IPR020595">
    <property type="entry name" value="MnmG-rel_CS"/>
</dbReference>
<organism evidence="6 7">
    <name type="scientific">Petrolisthes manimaculis</name>
    <dbReference type="NCBI Taxonomy" id="1843537"/>
    <lineage>
        <taxon>Eukaryota</taxon>
        <taxon>Metazoa</taxon>
        <taxon>Ecdysozoa</taxon>
        <taxon>Arthropoda</taxon>
        <taxon>Crustacea</taxon>
        <taxon>Multicrustacea</taxon>
        <taxon>Malacostraca</taxon>
        <taxon>Eumalacostraca</taxon>
        <taxon>Eucarida</taxon>
        <taxon>Decapoda</taxon>
        <taxon>Pleocyemata</taxon>
        <taxon>Anomura</taxon>
        <taxon>Galatheoidea</taxon>
        <taxon>Porcellanidae</taxon>
        <taxon>Petrolisthes</taxon>
    </lineage>
</organism>
<evidence type="ECO:0000313" key="7">
    <source>
        <dbReference type="Proteomes" id="UP001292094"/>
    </source>
</evidence>
<dbReference type="SUPFAM" id="SSF51905">
    <property type="entry name" value="FAD/NAD(P)-binding domain"/>
    <property type="match status" value="1"/>
</dbReference>
<dbReference type="Pfam" id="PF13932">
    <property type="entry name" value="SAM_GIDA_C"/>
    <property type="match status" value="1"/>
</dbReference>
<evidence type="ECO:0000313" key="6">
    <source>
        <dbReference type="EMBL" id="KAK4290882.1"/>
    </source>
</evidence>
<evidence type="ECO:0000256" key="1">
    <source>
        <dbReference type="ARBA" id="ARBA00001974"/>
    </source>
</evidence>
<dbReference type="GO" id="GO:0070899">
    <property type="term" value="P:mitochondrial tRNA wobble uridine modification"/>
    <property type="evidence" value="ECO:0007669"/>
    <property type="project" value="UniProtKB-ARBA"/>
</dbReference>
<sequence length="732" mass="79621">MWQWCRAARKVRRVCGCRKVMSGEGGGVRGISGEAGGVWRVSGDGGGVRRVSGEAGGMRGMSGEAGGVWRVSGEGGGVRRASGMAGGGAVGERTVYDVVVVGGGHAGTEACAAAARMGARTLLITHKKNTIGEMSCNPSFGGIGKGHLLREIDALDGLCARVCDLSGISYHVLNRRKGPAVWGLRAQIDRGLYKNNLQKALEKVPNLTIIEAAVEDLLLSESQDAHYREGESLAKCCGVVLGDGHVIESQSVVITTGTFLRGAITIGMDVTPAGRMGDKPAIGLANTLERLRFNLGRLKTGTPPRLAKNTIDYSQCQIQDPDNPPVPFSFLTRSVWIRPEDQLKCHLTYTTLEIEAEIKKTLHLNRHVQEETSGPRYCPSIESKILRFPGRRHPVWLEPEGLDSSLVYPQGLSCTMPAEHQQALLRLIPGLQRCEMVTPGYGVEYDYVDPRELNSQLETQRVCGLFLAGQINGTTGYEEAAAQGLLAGVNAAAKALGGEGLTVDRTESYLGVLVDDLTTLGTSEPYRMFTSRAEFRLLLRPDNADLRLTEKGYKVGCVSEERHEHLTKTSQKLSEGLKLLKSDVRSISSWTRLFGRSQNITPRKKSALQVLGLASWEVTLQCLASLDSRYSVLSEDGVIAERLKIEALYSDLVEAQNEEVEAVRRDQALIIPYNFDYYSPALSLSNEVRGKLSRARPETIAAASRIEGITPAAVVALLRYVKQKQQQYSELL</sequence>
<dbReference type="GO" id="GO:0030488">
    <property type="term" value="P:tRNA methylation"/>
    <property type="evidence" value="ECO:0007669"/>
    <property type="project" value="TreeGrafter"/>
</dbReference>
<dbReference type="InterPro" id="IPR044920">
    <property type="entry name" value="MnmG_C_subdom_sf"/>
</dbReference>
<dbReference type="InterPro" id="IPR040131">
    <property type="entry name" value="MnmG_N"/>
</dbReference>
<dbReference type="GO" id="GO:0005739">
    <property type="term" value="C:mitochondrion"/>
    <property type="evidence" value="ECO:0007669"/>
    <property type="project" value="GOC"/>
</dbReference>
<dbReference type="PRINTS" id="PR00411">
    <property type="entry name" value="PNDRDTASEI"/>
</dbReference>
<dbReference type="HAMAP" id="MF_00129">
    <property type="entry name" value="MnmG_GidA"/>
    <property type="match status" value="1"/>
</dbReference>
<comment type="similarity">
    <text evidence="2">Belongs to the MnmG family.</text>
</comment>
<dbReference type="NCBIfam" id="TIGR00136">
    <property type="entry name" value="mnmG_gidA"/>
    <property type="match status" value="1"/>
</dbReference>
<dbReference type="FunFam" id="3.50.50.60:FF:000002">
    <property type="entry name" value="tRNA uridine 5-carboxymethylaminomethyl modification enzyme MnmG"/>
    <property type="match status" value="1"/>
</dbReference>
<dbReference type="InterPro" id="IPR002218">
    <property type="entry name" value="MnmG-rel"/>
</dbReference>
<dbReference type="FunFam" id="3.50.50.60:FF:000082">
    <property type="entry name" value="protein MTO1 homolog, mitochondrial isoform X1"/>
    <property type="match status" value="1"/>
</dbReference>
<evidence type="ECO:0000256" key="2">
    <source>
        <dbReference type="ARBA" id="ARBA00007653"/>
    </source>
</evidence>
<dbReference type="AlphaFoldDB" id="A0AAE1TML8"/>
<evidence type="ECO:0000259" key="5">
    <source>
        <dbReference type="SMART" id="SM01228"/>
    </source>
</evidence>
<evidence type="ECO:0000256" key="4">
    <source>
        <dbReference type="ARBA" id="ARBA00022827"/>
    </source>
</evidence>
<dbReference type="Proteomes" id="UP001292094">
    <property type="component" value="Unassembled WGS sequence"/>
</dbReference>
<dbReference type="PANTHER" id="PTHR11806:SF0">
    <property type="entry name" value="PROTEIN MTO1 HOMOLOG, MITOCHONDRIAL"/>
    <property type="match status" value="1"/>
</dbReference>
<protein>
    <recommendedName>
        <fullName evidence="5">tRNA uridine 5-carboxymethylaminomethyl modification enzyme C-terminal subdomain domain-containing protein</fullName>
    </recommendedName>
</protein>
<dbReference type="PROSITE" id="PS01280">
    <property type="entry name" value="GIDA_1"/>
    <property type="match status" value="1"/>
</dbReference>
<reference evidence="6" key="1">
    <citation type="submission" date="2023-11" db="EMBL/GenBank/DDBJ databases">
        <title>Genome assemblies of two species of porcelain crab, Petrolisthes cinctipes and Petrolisthes manimaculis (Anomura: Porcellanidae).</title>
        <authorList>
            <person name="Angst P."/>
        </authorList>
    </citation>
    <scope>NUCLEOTIDE SEQUENCE</scope>
    <source>
        <strain evidence="6">PB745_02</strain>
        <tissue evidence="6">Gill</tissue>
    </source>
</reference>
<evidence type="ECO:0000256" key="3">
    <source>
        <dbReference type="ARBA" id="ARBA00022630"/>
    </source>
</evidence>
<dbReference type="InterPro" id="IPR026904">
    <property type="entry name" value="MnmG_C"/>
</dbReference>
<dbReference type="Pfam" id="PF01134">
    <property type="entry name" value="GIDA"/>
    <property type="match status" value="1"/>
</dbReference>
<comment type="cofactor">
    <cofactor evidence="1">
        <name>FAD</name>
        <dbReference type="ChEBI" id="CHEBI:57692"/>
    </cofactor>
</comment>
<dbReference type="Gene3D" id="3.50.50.60">
    <property type="entry name" value="FAD/NAD(P)-binding domain"/>
    <property type="match status" value="2"/>
</dbReference>
<dbReference type="FunFam" id="1.10.150.570:FF:000001">
    <property type="entry name" value="tRNA uridine 5-carboxymethylaminomethyl modification enzyme MnmG"/>
    <property type="match status" value="1"/>
</dbReference>
<dbReference type="PROSITE" id="PS01281">
    <property type="entry name" value="GIDA_2"/>
    <property type="match status" value="1"/>
</dbReference>
<feature type="domain" description="tRNA uridine 5-carboxymethylaminomethyl modification enzyme C-terminal subdomain" evidence="5">
    <location>
        <begin position="647"/>
        <end position="719"/>
    </location>
</feature>
<dbReference type="InterPro" id="IPR004416">
    <property type="entry name" value="MnmG"/>
</dbReference>
<dbReference type="GO" id="GO:0050660">
    <property type="term" value="F:flavin adenine dinucleotide binding"/>
    <property type="evidence" value="ECO:0007669"/>
    <property type="project" value="InterPro"/>
</dbReference>
<keyword evidence="4" id="KW-0274">FAD</keyword>
<accession>A0AAE1TML8</accession>
<dbReference type="EMBL" id="JAWZYT010005340">
    <property type="protein sequence ID" value="KAK4290882.1"/>
    <property type="molecule type" value="Genomic_DNA"/>
</dbReference>
<dbReference type="Gene3D" id="1.10.150.570">
    <property type="entry name" value="GidA associated domain, C-terminal subdomain"/>
    <property type="match status" value="1"/>
</dbReference>
<dbReference type="InterPro" id="IPR047001">
    <property type="entry name" value="MnmG_C_subdom"/>
</dbReference>
<dbReference type="InterPro" id="IPR036188">
    <property type="entry name" value="FAD/NAD-bd_sf"/>
</dbReference>
<comment type="caution">
    <text evidence="6">The sequence shown here is derived from an EMBL/GenBank/DDBJ whole genome shotgun (WGS) entry which is preliminary data.</text>
</comment>
<keyword evidence="3" id="KW-0285">Flavoprotein</keyword>
<dbReference type="PANTHER" id="PTHR11806">
    <property type="entry name" value="GLUCOSE INHIBITED DIVISION PROTEIN A"/>
    <property type="match status" value="1"/>
</dbReference>
<gene>
    <name evidence="6" type="ORF">Pmani_036266</name>
</gene>
<keyword evidence="7" id="KW-1185">Reference proteome</keyword>
<name>A0AAE1TML8_9EUCA</name>